<dbReference type="OrthoDB" id="4755921at2759"/>
<accession>A0A0N1J2S3</accession>
<gene>
    <name evidence="3" type="ORF">FLAG1_04976</name>
</gene>
<name>A0A0N1J2S3_FUSLA</name>
<dbReference type="EMBL" id="JXCE01000074">
    <property type="protein sequence ID" value="KPA42161.1"/>
    <property type="molecule type" value="Genomic_DNA"/>
</dbReference>
<evidence type="ECO:0000313" key="3">
    <source>
        <dbReference type="EMBL" id="KPA42161.1"/>
    </source>
</evidence>
<keyword evidence="1" id="KW-0175">Coiled coil</keyword>
<proteinExistence type="predicted"/>
<feature type="compositionally biased region" description="Polar residues" evidence="2">
    <location>
        <begin position="497"/>
        <end position="512"/>
    </location>
</feature>
<evidence type="ECO:0000256" key="2">
    <source>
        <dbReference type="SAM" id="MobiDB-lite"/>
    </source>
</evidence>
<feature type="region of interest" description="Disordered" evidence="2">
    <location>
        <begin position="124"/>
        <end position="147"/>
    </location>
</feature>
<dbReference type="AlphaFoldDB" id="A0A0N1J2S3"/>
<evidence type="ECO:0000256" key="1">
    <source>
        <dbReference type="SAM" id="Coils"/>
    </source>
</evidence>
<reference evidence="3 4" key="1">
    <citation type="submission" date="2015-04" db="EMBL/GenBank/DDBJ databases">
        <title>The draft genome sequence of Fusarium langsethiae, a T-2/HT-2 mycotoxin producer.</title>
        <authorList>
            <person name="Lysoe E."/>
            <person name="Divon H.H."/>
            <person name="Terzi V."/>
            <person name="Orru L."/>
            <person name="Lamontanara A."/>
            <person name="Kolseth A.-K."/>
            <person name="Frandsen R.J."/>
            <person name="Nielsen K."/>
            <person name="Thrane U."/>
        </authorList>
    </citation>
    <scope>NUCLEOTIDE SEQUENCE [LARGE SCALE GENOMIC DNA]</scope>
    <source>
        <strain evidence="3 4">Fl201059</strain>
    </source>
</reference>
<feature type="coiled-coil region" evidence="1">
    <location>
        <begin position="332"/>
        <end position="362"/>
    </location>
</feature>
<comment type="caution">
    <text evidence="3">The sequence shown here is derived from an EMBL/GenBank/DDBJ whole genome shotgun (WGS) entry which is preliminary data.</text>
</comment>
<keyword evidence="4" id="KW-1185">Reference proteome</keyword>
<dbReference type="Proteomes" id="UP000037904">
    <property type="component" value="Unassembled WGS sequence"/>
</dbReference>
<sequence>MNSDKRAQSRMARSAYLTDLTSTGGSYDEIRSASSLLRKEHSGDHNTVSKFAEAMSNPDWRRRRDSYSAYDSIATTSSNTDWYAIGSSENFQPHTDKDAGAHSKNRKPYPWHFIDSTDHWRSSLDSSEVGSRDMSVPPSSKDQPSMDRYNMHTVVNKNSGYDAHGLCILLKDSEIINAPKDVRLLQLVPLSSGEDNSQGSGQVIMEDGKAYPVTHIQPVRRRLPRWKASGEATDERFPTRYNSSSCRSSEARYKTPRSSGAENIDRAREAIFQDPAVANVGNRIGESHEKTAALPSFVSGNPGTEHELSRRNEAFKRILKKLKGAPTNRSEMLVAERLNKETEQRNEEFKRLLKKLRRAETRHPAATPREEQHYQPELSEKPCKVLQQRKDTGCDPGIVSAYTGYFKKKEWSQDSGVCMDRDLLNSRLNPRAREFLSFKSFARESTSSENPSISSGQEFFQQIGLDRSSEKSERLVNQSTEVDSTSLHHHLPPMKSNCLNTSREGNTSSEASSIPVEGQVSAGLNLTPDMLPFSNIPFPFGGYQNPMQSIASPGLLSNLGLMTPIGKWPPITGFGNQLTLPTANLPFQSCAVAPNPLMGANTTPQLPYNPMLGGSDYSTCPPPVSKPILPDPIQQQRYEAYIEWRKANEPGYALACKSRQQRRAQRSTAPSNPTLGKVPNNKVQHV</sequence>
<organism evidence="3 4">
    <name type="scientific">Fusarium langsethiae</name>
    <dbReference type="NCBI Taxonomy" id="179993"/>
    <lineage>
        <taxon>Eukaryota</taxon>
        <taxon>Fungi</taxon>
        <taxon>Dikarya</taxon>
        <taxon>Ascomycota</taxon>
        <taxon>Pezizomycotina</taxon>
        <taxon>Sordariomycetes</taxon>
        <taxon>Hypocreomycetidae</taxon>
        <taxon>Hypocreales</taxon>
        <taxon>Nectriaceae</taxon>
        <taxon>Fusarium</taxon>
    </lineage>
</organism>
<feature type="region of interest" description="Disordered" evidence="2">
    <location>
        <begin position="230"/>
        <end position="264"/>
    </location>
</feature>
<evidence type="ECO:0000313" key="4">
    <source>
        <dbReference type="Proteomes" id="UP000037904"/>
    </source>
</evidence>
<feature type="region of interest" description="Disordered" evidence="2">
    <location>
        <begin position="470"/>
        <end position="514"/>
    </location>
</feature>
<feature type="compositionally biased region" description="Polar residues" evidence="2">
    <location>
        <begin position="475"/>
        <end position="485"/>
    </location>
</feature>
<feature type="region of interest" description="Disordered" evidence="2">
    <location>
        <begin position="657"/>
        <end position="686"/>
    </location>
</feature>
<protein>
    <submittedName>
        <fullName evidence="3">Uncharacterized protein</fullName>
    </submittedName>
</protein>